<organism evidence="1">
    <name type="scientific">Amphimedon queenslandica</name>
    <name type="common">Sponge</name>
    <dbReference type="NCBI Taxonomy" id="400682"/>
    <lineage>
        <taxon>Eukaryota</taxon>
        <taxon>Metazoa</taxon>
        <taxon>Porifera</taxon>
        <taxon>Demospongiae</taxon>
        <taxon>Heteroscleromorpha</taxon>
        <taxon>Haplosclerida</taxon>
        <taxon>Niphatidae</taxon>
        <taxon>Amphimedon</taxon>
    </lineage>
</organism>
<dbReference type="InParanoid" id="A0A1X7VHG6"/>
<protein>
    <submittedName>
        <fullName evidence="1">Uncharacterized protein</fullName>
    </submittedName>
</protein>
<dbReference type="AlphaFoldDB" id="A0A1X7VHG6"/>
<dbReference type="EnsemblMetazoa" id="Aqu2.1.39229_001">
    <property type="protein sequence ID" value="Aqu2.1.39229_001"/>
    <property type="gene ID" value="Aqu2.1.39229"/>
</dbReference>
<name>A0A1X7VHG6_AMPQE</name>
<proteinExistence type="predicted"/>
<accession>A0A1X7VHG6</accession>
<reference evidence="1" key="1">
    <citation type="submission" date="2017-05" db="UniProtKB">
        <authorList>
            <consortium name="EnsemblMetazoa"/>
        </authorList>
    </citation>
    <scope>IDENTIFICATION</scope>
</reference>
<sequence>MLAKTFFLRGSHELMNEPHATRYKRLFETHVSNSSEDGRWFGGKQKHKAGPA</sequence>
<evidence type="ECO:0000313" key="1">
    <source>
        <dbReference type="EnsemblMetazoa" id="Aqu2.1.39229_001"/>
    </source>
</evidence>